<dbReference type="PANTHER" id="PTHR30154">
    <property type="entry name" value="LEUCINE-RESPONSIVE REGULATORY PROTEIN"/>
    <property type="match status" value="1"/>
</dbReference>
<dbReference type="GO" id="GO:0043200">
    <property type="term" value="P:response to amino acid"/>
    <property type="evidence" value="ECO:0007669"/>
    <property type="project" value="TreeGrafter"/>
</dbReference>
<gene>
    <name evidence="5" type="ORF">HHI_11461</name>
</gene>
<reference evidence="5 6" key="1">
    <citation type="submission" date="2013-04" db="EMBL/GenBank/DDBJ databases">
        <title>Hyphomonas hirschiana VP5 Genome Sequencing.</title>
        <authorList>
            <person name="Lai Q."/>
            <person name="Shao Z."/>
        </authorList>
    </citation>
    <scope>NUCLEOTIDE SEQUENCE [LARGE SCALE GENOMIC DNA]</scope>
    <source>
        <strain evidence="5 6">VP5</strain>
    </source>
</reference>
<keyword evidence="3" id="KW-0804">Transcription</keyword>
<dbReference type="Gene3D" id="1.10.10.10">
    <property type="entry name" value="Winged helix-like DNA-binding domain superfamily/Winged helix DNA-binding domain"/>
    <property type="match status" value="1"/>
</dbReference>
<dbReference type="AlphaFoldDB" id="A0A059FPM4"/>
<dbReference type="Pfam" id="PF01037">
    <property type="entry name" value="AsnC_trans_reg"/>
    <property type="match status" value="1"/>
</dbReference>
<dbReference type="InterPro" id="IPR000485">
    <property type="entry name" value="AsnC-type_HTH_dom"/>
</dbReference>
<dbReference type="GO" id="GO:0006355">
    <property type="term" value="P:regulation of DNA-templated transcription"/>
    <property type="evidence" value="ECO:0007669"/>
    <property type="project" value="UniProtKB-ARBA"/>
</dbReference>
<dbReference type="InterPro" id="IPR019885">
    <property type="entry name" value="Tscrpt_reg_HTH_AsnC-type_CS"/>
</dbReference>
<dbReference type="PANTHER" id="PTHR30154:SF17">
    <property type="entry name" value="DNA-BINDING TRANSCRIPTIONAL ACTIVATOR DECR"/>
    <property type="match status" value="1"/>
</dbReference>
<dbReference type="PATRIC" id="fig|1280951.3.peg.2311"/>
<dbReference type="PROSITE" id="PS50956">
    <property type="entry name" value="HTH_ASNC_2"/>
    <property type="match status" value="1"/>
</dbReference>
<dbReference type="InterPro" id="IPR019887">
    <property type="entry name" value="Tscrpt_reg_AsnC/Lrp_C"/>
</dbReference>
<organism evidence="5 6">
    <name type="scientific">Hyphomonas hirschiana VP5</name>
    <dbReference type="NCBI Taxonomy" id="1280951"/>
    <lineage>
        <taxon>Bacteria</taxon>
        <taxon>Pseudomonadati</taxon>
        <taxon>Pseudomonadota</taxon>
        <taxon>Alphaproteobacteria</taxon>
        <taxon>Hyphomonadales</taxon>
        <taxon>Hyphomonadaceae</taxon>
        <taxon>Hyphomonas</taxon>
    </lineage>
</organism>
<evidence type="ECO:0000313" key="5">
    <source>
        <dbReference type="EMBL" id="KCZ92594.1"/>
    </source>
</evidence>
<evidence type="ECO:0000259" key="4">
    <source>
        <dbReference type="PROSITE" id="PS50956"/>
    </source>
</evidence>
<evidence type="ECO:0000256" key="3">
    <source>
        <dbReference type="ARBA" id="ARBA00023163"/>
    </source>
</evidence>
<name>A0A059FPM4_9PROT</name>
<dbReference type="OrthoDB" id="8085200at2"/>
<dbReference type="InterPro" id="IPR036390">
    <property type="entry name" value="WH_DNA-bd_sf"/>
</dbReference>
<dbReference type="SUPFAM" id="SSF46785">
    <property type="entry name" value="Winged helix' DNA-binding domain"/>
    <property type="match status" value="1"/>
</dbReference>
<sequence length="161" mass="17792">MTTSIDRIDRRILEELQADASLSASALGEKVGLSQTACWRRVQRLEEEGVIRKRVALVDARAVGCETIILANVKLTAHGRSNLEDVAERIREIPNVLECFVVLGSQDFFLKIAVKDIFAYEKLFFEKLSTLNGVAEVRSSVALSQIKNDTALPVTETSGKT</sequence>
<dbReference type="CDD" id="cd00090">
    <property type="entry name" value="HTH_ARSR"/>
    <property type="match status" value="1"/>
</dbReference>
<evidence type="ECO:0000256" key="1">
    <source>
        <dbReference type="ARBA" id="ARBA00023015"/>
    </source>
</evidence>
<comment type="caution">
    <text evidence="5">The sequence shown here is derived from an EMBL/GenBank/DDBJ whole genome shotgun (WGS) entry which is preliminary data.</text>
</comment>
<dbReference type="SMART" id="SM00344">
    <property type="entry name" value="HTH_ASNC"/>
    <property type="match status" value="1"/>
</dbReference>
<dbReference type="PROSITE" id="PS00519">
    <property type="entry name" value="HTH_ASNC_1"/>
    <property type="match status" value="1"/>
</dbReference>
<accession>A0A059FPM4</accession>
<dbReference type="InterPro" id="IPR036388">
    <property type="entry name" value="WH-like_DNA-bd_sf"/>
</dbReference>
<feature type="domain" description="HTH asnC-type" evidence="4">
    <location>
        <begin position="5"/>
        <end position="66"/>
    </location>
</feature>
<evidence type="ECO:0000313" key="6">
    <source>
        <dbReference type="Proteomes" id="UP000025061"/>
    </source>
</evidence>
<dbReference type="EMBL" id="ARYI01000009">
    <property type="protein sequence ID" value="KCZ92594.1"/>
    <property type="molecule type" value="Genomic_DNA"/>
</dbReference>
<keyword evidence="6" id="KW-1185">Reference proteome</keyword>
<dbReference type="GO" id="GO:0005829">
    <property type="term" value="C:cytosol"/>
    <property type="evidence" value="ECO:0007669"/>
    <property type="project" value="TreeGrafter"/>
</dbReference>
<dbReference type="Proteomes" id="UP000025061">
    <property type="component" value="Unassembled WGS sequence"/>
</dbReference>
<dbReference type="GO" id="GO:0043565">
    <property type="term" value="F:sequence-specific DNA binding"/>
    <property type="evidence" value="ECO:0007669"/>
    <property type="project" value="InterPro"/>
</dbReference>
<protein>
    <submittedName>
        <fullName evidence="5">AsnC family transcriptional regulator</fullName>
    </submittedName>
</protein>
<dbReference type="Pfam" id="PF13412">
    <property type="entry name" value="HTH_24"/>
    <property type="match status" value="1"/>
</dbReference>
<dbReference type="Gene3D" id="3.30.70.920">
    <property type="match status" value="1"/>
</dbReference>
<evidence type="ECO:0000256" key="2">
    <source>
        <dbReference type="ARBA" id="ARBA00023125"/>
    </source>
</evidence>
<dbReference type="RefSeq" id="WP_011646621.1">
    <property type="nucleotide sequence ID" value="NZ_ARYI01000009.1"/>
</dbReference>
<dbReference type="InterPro" id="IPR019888">
    <property type="entry name" value="Tscrpt_reg_AsnC-like"/>
</dbReference>
<keyword evidence="1" id="KW-0805">Transcription regulation</keyword>
<keyword evidence="2" id="KW-0238">DNA-binding</keyword>
<dbReference type="SUPFAM" id="SSF54909">
    <property type="entry name" value="Dimeric alpha+beta barrel"/>
    <property type="match status" value="1"/>
</dbReference>
<dbReference type="PRINTS" id="PR00033">
    <property type="entry name" value="HTHASNC"/>
</dbReference>
<dbReference type="InterPro" id="IPR011991">
    <property type="entry name" value="ArsR-like_HTH"/>
</dbReference>
<proteinExistence type="predicted"/>
<dbReference type="InterPro" id="IPR011008">
    <property type="entry name" value="Dimeric_a/b-barrel"/>
</dbReference>